<sequence length="89" mass="10079">MIYPYLIQGFIRSGEFGEESLLFLDASLADGGHHHYDSMNIISTKYGKELLLDLGYYLLDHPNKSKTMETSVHNLVLTDGLDQKEKSKS</sequence>
<proteinExistence type="predicted"/>
<organism evidence="1 2">
    <name type="scientific">Tritrichomonas musculus</name>
    <dbReference type="NCBI Taxonomy" id="1915356"/>
    <lineage>
        <taxon>Eukaryota</taxon>
        <taxon>Metamonada</taxon>
        <taxon>Parabasalia</taxon>
        <taxon>Tritrichomonadida</taxon>
        <taxon>Tritrichomonadidae</taxon>
        <taxon>Tritrichomonas</taxon>
    </lineage>
</organism>
<protein>
    <submittedName>
        <fullName evidence="1">Uncharacterized protein</fullName>
    </submittedName>
</protein>
<evidence type="ECO:0000313" key="2">
    <source>
        <dbReference type="Proteomes" id="UP001470230"/>
    </source>
</evidence>
<name>A0ABR2GWD4_9EUKA</name>
<accession>A0ABR2GWD4</accession>
<keyword evidence="2" id="KW-1185">Reference proteome</keyword>
<dbReference type="Proteomes" id="UP001470230">
    <property type="component" value="Unassembled WGS sequence"/>
</dbReference>
<dbReference type="Gene3D" id="2.70.98.70">
    <property type="match status" value="1"/>
</dbReference>
<gene>
    <name evidence="1" type="ORF">M9Y10_035663</name>
</gene>
<evidence type="ECO:0000313" key="1">
    <source>
        <dbReference type="EMBL" id="KAK8838243.1"/>
    </source>
</evidence>
<dbReference type="EMBL" id="JAPFFF010000056">
    <property type="protein sequence ID" value="KAK8838243.1"/>
    <property type="molecule type" value="Genomic_DNA"/>
</dbReference>
<reference evidence="1 2" key="1">
    <citation type="submission" date="2024-04" db="EMBL/GenBank/DDBJ databases">
        <title>Tritrichomonas musculus Genome.</title>
        <authorList>
            <person name="Alves-Ferreira E."/>
            <person name="Grigg M."/>
            <person name="Lorenzi H."/>
            <person name="Galac M."/>
        </authorList>
    </citation>
    <scope>NUCLEOTIDE SEQUENCE [LARGE SCALE GENOMIC DNA]</scope>
    <source>
        <strain evidence="1 2">EAF2021</strain>
    </source>
</reference>
<comment type="caution">
    <text evidence="1">The sequence shown here is derived from an EMBL/GenBank/DDBJ whole genome shotgun (WGS) entry which is preliminary data.</text>
</comment>